<keyword evidence="10 11" id="KW-0998">Cell outer membrane</keyword>
<dbReference type="KEGG" id="sufl:FIL70_14490"/>
<evidence type="ECO:0000256" key="3">
    <source>
        <dbReference type="ARBA" id="ARBA00022452"/>
    </source>
</evidence>
<dbReference type="InterPro" id="IPR039426">
    <property type="entry name" value="TonB-dep_rcpt-like"/>
</dbReference>
<evidence type="ECO:0000256" key="5">
    <source>
        <dbReference type="ARBA" id="ARBA00022692"/>
    </source>
</evidence>
<accession>A0A5B8CHP1</accession>
<evidence type="ECO:0000313" key="17">
    <source>
        <dbReference type="Proteomes" id="UP000311469"/>
    </source>
</evidence>
<keyword evidence="9 11" id="KW-0472">Membrane</keyword>
<keyword evidence="4" id="KW-0410">Iron transport</keyword>
<keyword evidence="8 12" id="KW-0798">TonB box</keyword>
<dbReference type="Pfam" id="PF07715">
    <property type="entry name" value="Plug"/>
    <property type="match status" value="1"/>
</dbReference>
<dbReference type="Pfam" id="PF00593">
    <property type="entry name" value="TonB_dep_Rec_b-barrel"/>
    <property type="match status" value="1"/>
</dbReference>
<dbReference type="PANTHER" id="PTHR32552:SF81">
    <property type="entry name" value="TONB-DEPENDENT OUTER MEMBRANE RECEPTOR"/>
    <property type="match status" value="1"/>
</dbReference>
<proteinExistence type="inferred from homology"/>
<name>A0A5B8CHP1_SPHSA</name>
<evidence type="ECO:0000256" key="6">
    <source>
        <dbReference type="ARBA" id="ARBA00023004"/>
    </source>
</evidence>
<evidence type="ECO:0000256" key="8">
    <source>
        <dbReference type="ARBA" id="ARBA00023077"/>
    </source>
</evidence>
<evidence type="ECO:0000256" key="7">
    <source>
        <dbReference type="ARBA" id="ARBA00023065"/>
    </source>
</evidence>
<dbReference type="CDD" id="cd01347">
    <property type="entry name" value="ligand_gated_channel"/>
    <property type="match status" value="1"/>
</dbReference>
<feature type="signal peptide" evidence="13">
    <location>
        <begin position="1"/>
        <end position="24"/>
    </location>
</feature>
<feature type="domain" description="TonB-dependent receptor plug" evidence="15">
    <location>
        <begin position="55"/>
        <end position="162"/>
    </location>
</feature>
<evidence type="ECO:0000259" key="14">
    <source>
        <dbReference type="Pfam" id="PF00593"/>
    </source>
</evidence>
<feature type="domain" description="TonB-dependent receptor-like beta-barrel" evidence="14">
    <location>
        <begin position="243"/>
        <end position="722"/>
    </location>
</feature>
<dbReference type="InterPro" id="IPR036942">
    <property type="entry name" value="Beta-barrel_TonB_sf"/>
</dbReference>
<keyword evidence="3 11" id="KW-1134">Transmembrane beta strand</keyword>
<dbReference type="EMBL" id="CP041016">
    <property type="protein sequence ID" value="QDC38252.1"/>
    <property type="molecule type" value="Genomic_DNA"/>
</dbReference>
<evidence type="ECO:0000256" key="1">
    <source>
        <dbReference type="ARBA" id="ARBA00004571"/>
    </source>
</evidence>
<dbReference type="SUPFAM" id="SSF56935">
    <property type="entry name" value="Porins"/>
    <property type="match status" value="1"/>
</dbReference>
<protein>
    <submittedName>
        <fullName evidence="16">TonB-dependent receptor</fullName>
    </submittedName>
</protein>
<keyword evidence="16" id="KW-0675">Receptor</keyword>
<evidence type="ECO:0000256" key="10">
    <source>
        <dbReference type="ARBA" id="ARBA00023237"/>
    </source>
</evidence>
<comment type="subcellular location">
    <subcellularLocation>
        <location evidence="1 11">Cell outer membrane</location>
        <topology evidence="1 11">Multi-pass membrane protein</topology>
    </subcellularLocation>
</comment>
<evidence type="ECO:0000259" key="15">
    <source>
        <dbReference type="Pfam" id="PF07715"/>
    </source>
</evidence>
<dbReference type="GO" id="GO:0006826">
    <property type="term" value="P:iron ion transport"/>
    <property type="evidence" value="ECO:0007669"/>
    <property type="project" value="UniProtKB-KW"/>
</dbReference>
<dbReference type="AlphaFoldDB" id="A0A5B8CHP1"/>
<comment type="similarity">
    <text evidence="11 12">Belongs to the TonB-dependent receptor family.</text>
</comment>
<keyword evidence="2 11" id="KW-0813">Transport</keyword>
<dbReference type="RefSeq" id="WP_140042610.1">
    <property type="nucleotide sequence ID" value="NZ_CP041016.1"/>
</dbReference>
<evidence type="ECO:0000256" key="4">
    <source>
        <dbReference type="ARBA" id="ARBA00022496"/>
    </source>
</evidence>
<gene>
    <name evidence="16" type="ORF">FIL70_14490</name>
</gene>
<evidence type="ECO:0000256" key="11">
    <source>
        <dbReference type="PROSITE-ProRule" id="PRU01360"/>
    </source>
</evidence>
<dbReference type="InterPro" id="IPR012910">
    <property type="entry name" value="Plug_dom"/>
</dbReference>
<dbReference type="Proteomes" id="UP000311469">
    <property type="component" value="Chromosome cSF1"/>
</dbReference>
<dbReference type="PANTHER" id="PTHR32552">
    <property type="entry name" value="FERRICHROME IRON RECEPTOR-RELATED"/>
    <property type="match status" value="1"/>
</dbReference>
<feature type="chain" id="PRO_5022987052" evidence="13">
    <location>
        <begin position="25"/>
        <end position="757"/>
    </location>
</feature>
<organism evidence="16 17">
    <name type="scientific">Sphingobium fuliginis ATCC 27551</name>
    <dbReference type="NCBI Taxonomy" id="1208342"/>
    <lineage>
        <taxon>Bacteria</taxon>
        <taxon>Pseudomonadati</taxon>
        <taxon>Pseudomonadota</taxon>
        <taxon>Alphaproteobacteria</taxon>
        <taxon>Sphingomonadales</taxon>
        <taxon>Sphingomonadaceae</taxon>
        <taxon>Sphingobium</taxon>
    </lineage>
</organism>
<sequence>MRKVLLLGASSLAAATLLAAPAVAQESAPTGPAAAEEQQTVGDIVVTAQKRSQRLQEVPMTVQALGEAAIEQRGVTSLARLTNITPSVQISAFSNQKPVLYIRGIGTRQLGPGADQSVGVFVDDFYAGDSSALFTGLADLERIEVLKGPQGTLYGRNTIAGAISITTAAPTNSVEGNIQASIGNYNLIDVKGTVSGPIAGDAVLGRLSFYTTKRDPYIRNPLTGRGGLGQDLAGVRAKLLFNLSDRLSALLTGDFNRDTSPGQLGKSRGPGVFLKRSDIPTPTPDTNYFVSPSDHDPTTDATYYGGNLKIKWEGDNLTALSLTQYRNNRFHNTQDLDATTLQSVIQDGTQRSTNFSQEFRLSSDPGGSLSLGGKLDWIVGLFYYHSKALSVDHIILGPDSLAAQRSGRTSDSVMTNDIKTDSVAAYVDTTVHITDTVSLNLGLRYSNDHKQGVESGSTDNPGVPFVSAPYSVNVELKSHSWDPKAVLQWKITPDVMAYASYSKGYKSGGFQYLASIPQAASFVYNPERVNYYEAGLKTQWFDRHLTVNVAGFIGDYKGFQLTRTLTLPSGGATNLTDNAATVKLRGVEMDFRASIDDHLSIDGSYAYMDNTFGRYDQCGNVAAVGCAVLDGTVLPRSPKHQINLGAQYEVPLSDASTITLRADYVHRSKFALDPGAFGAFRVGIGQVATLSPLLQEPSSDILDLRATYNLNNWTFSVWGTNVTDKRYTIAFASFLPSAFVSYYSPPRMYGATVGLKF</sequence>
<keyword evidence="5 11" id="KW-0812">Transmembrane</keyword>
<dbReference type="GO" id="GO:0009279">
    <property type="term" value="C:cell outer membrane"/>
    <property type="evidence" value="ECO:0007669"/>
    <property type="project" value="UniProtKB-SubCell"/>
</dbReference>
<evidence type="ECO:0000256" key="9">
    <source>
        <dbReference type="ARBA" id="ARBA00023136"/>
    </source>
</evidence>
<keyword evidence="6" id="KW-0408">Iron</keyword>
<evidence type="ECO:0000256" key="2">
    <source>
        <dbReference type="ARBA" id="ARBA00022448"/>
    </source>
</evidence>
<dbReference type="InterPro" id="IPR000531">
    <property type="entry name" value="Beta-barrel_TonB"/>
</dbReference>
<keyword evidence="13" id="KW-0732">Signal</keyword>
<evidence type="ECO:0000256" key="12">
    <source>
        <dbReference type="RuleBase" id="RU003357"/>
    </source>
</evidence>
<evidence type="ECO:0000256" key="13">
    <source>
        <dbReference type="SAM" id="SignalP"/>
    </source>
</evidence>
<reference evidence="16 17" key="1">
    <citation type="submission" date="2019-06" db="EMBL/GenBank/DDBJ databases">
        <title>Genome organization and adaptive potential of archetypical organophosphate degarding Sphingobium fuliginis ATCC 27551.</title>
        <authorList>
            <person name="Sarwar A."/>
            <person name="Parthasarathy S."/>
            <person name="Singh C."/>
            <person name="Siddavattam D."/>
        </authorList>
    </citation>
    <scope>NUCLEOTIDE SEQUENCE [LARGE SCALE GENOMIC DNA]</scope>
    <source>
        <strain evidence="16 17">ATCC 27551</strain>
    </source>
</reference>
<keyword evidence="7" id="KW-0406">Ion transport</keyword>
<dbReference type="PROSITE" id="PS52016">
    <property type="entry name" value="TONB_DEPENDENT_REC_3"/>
    <property type="match status" value="1"/>
</dbReference>
<dbReference type="Gene3D" id="2.40.170.20">
    <property type="entry name" value="TonB-dependent receptor, beta-barrel domain"/>
    <property type="match status" value="1"/>
</dbReference>
<evidence type="ECO:0000313" key="16">
    <source>
        <dbReference type="EMBL" id="QDC38252.1"/>
    </source>
</evidence>